<dbReference type="GeneID" id="6004573"/>
<accession>A8MZW5</accession>
<dbReference type="Proteomes" id="UP000001861">
    <property type="component" value="Unassembled WGS sequence"/>
</dbReference>
<protein>
    <submittedName>
        <fullName evidence="1">Uncharacterized protein</fullName>
    </submittedName>
</protein>
<gene>
    <name evidence="1" type="ORF">CC1G_02765</name>
</gene>
<name>A8MZW5_COPC7</name>
<dbReference type="RefSeq" id="XP_001828184.1">
    <property type="nucleotide sequence ID" value="XM_001828132.1"/>
</dbReference>
<reference evidence="1 2" key="1">
    <citation type="journal article" date="2010" name="Proc. Natl. Acad. Sci. U.S.A.">
        <title>Insights into evolution of multicellular fungi from the assembled chromosomes of the mushroom Coprinopsis cinerea (Coprinus cinereus).</title>
        <authorList>
            <person name="Stajich J.E."/>
            <person name="Wilke S.K."/>
            <person name="Ahren D."/>
            <person name="Au C.H."/>
            <person name="Birren B.W."/>
            <person name="Borodovsky M."/>
            <person name="Burns C."/>
            <person name="Canback B."/>
            <person name="Casselton L.A."/>
            <person name="Cheng C.K."/>
            <person name="Deng J."/>
            <person name="Dietrich F.S."/>
            <person name="Fargo D.C."/>
            <person name="Farman M.L."/>
            <person name="Gathman A.C."/>
            <person name="Goldberg J."/>
            <person name="Guigo R."/>
            <person name="Hoegger P.J."/>
            <person name="Hooker J.B."/>
            <person name="Huggins A."/>
            <person name="James T.Y."/>
            <person name="Kamada T."/>
            <person name="Kilaru S."/>
            <person name="Kodira C."/>
            <person name="Kues U."/>
            <person name="Kupfer D."/>
            <person name="Kwan H.S."/>
            <person name="Lomsadze A."/>
            <person name="Li W."/>
            <person name="Lilly W.W."/>
            <person name="Ma L.J."/>
            <person name="Mackey A.J."/>
            <person name="Manning G."/>
            <person name="Martin F."/>
            <person name="Muraguchi H."/>
            <person name="Natvig D.O."/>
            <person name="Palmerini H."/>
            <person name="Ramesh M.A."/>
            <person name="Rehmeyer C.J."/>
            <person name="Roe B.A."/>
            <person name="Shenoy N."/>
            <person name="Stanke M."/>
            <person name="Ter-Hovhannisyan V."/>
            <person name="Tunlid A."/>
            <person name="Velagapudi R."/>
            <person name="Vision T.J."/>
            <person name="Zeng Q."/>
            <person name="Zolan M.E."/>
            <person name="Pukkila P.J."/>
        </authorList>
    </citation>
    <scope>NUCLEOTIDE SEQUENCE [LARGE SCALE GENOMIC DNA]</scope>
    <source>
        <strain evidence="2">Okayama-7 / 130 / ATCC MYA-4618 / FGSC 9003</strain>
    </source>
</reference>
<evidence type="ECO:0000313" key="2">
    <source>
        <dbReference type="Proteomes" id="UP000001861"/>
    </source>
</evidence>
<sequence>MKIREILKYQPSIKYIGWLQTSLDNEETHPDLRTLFVPHKYNISHLSLLEPYNPTANDWQRSYDLPLIFTLSGPWDAPDNPQIELDQSELGSLQRRMVVPNPFTSPSKEEASLSLLPGLYPLQRRTMAQSIITHLEDLDNDDSDVLPYPNPSGFITHLEIVWLDPPTAQEMYDFSREVALHLPAVTNVEVWMRVDPDKGINRLDLDHLATGLEPLSDQLELLLIKDWEIWSDDQTMHTESELLAYASDWKKRFPKLRRIGYVGYGKVAIMDYDYVHDHWKMESYNAGLY</sequence>
<dbReference type="VEuPathDB" id="FungiDB:CC1G_02765"/>
<dbReference type="EMBL" id="AACS02000001">
    <property type="protein sequence ID" value="EAU93535.1"/>
    <property type="molecule type" value="Genomic_DNA"/>
</dbReference>
<comment type="caution">
    <text evidence="1">The sequence shown here is derived from an EMBL/GenBank/DDBJ whole genome shotgun (WGS) entry which is preliminary data.</text>
</comment>
<dbReference type="InParanoid" id="A8MZW5"/>
<keyword evidence="2" id="KW-1185">Reference proteome</keyword>
<evidence type="ECO:0000313" key="1">
    <source>
        <dbReference type="EMBL" id="EAU93535.1"/>
    </source>
</evidence>
<organism evidence="1 2">
    <name type="scientific">Coprinopsis cinerea (strain Okayama-7 / 130 / ATCC MYA-4618 / FGSC 9003)</name>
    <name type="common">Inky cap fungus</name>
    <name type="synonym">Hormographiella aspergillata</name>
    <dbReference type="NCBI Taxonomy" id="240176"/>
    <lineage>
        <taxon>Eukaryota</taxon>
        <taxon>Fungi</taxon>
        <taxon>Dikarya</taxon>
        <taxon>Basidiomycota</taxon>
        <taxon>Agaricomycotina</taxon>
        <taxon>Agaricomycetes</taxon>
        <taxon>Agaricomycetidae</taxon>
        <taxon>Agaricales</taxon>
        <taxon>Agaricineae</taxon>
        <taxon>Psathyrellaceae</taxon>
        <taxon>Coprinopsis</taxon>
    </lineage>
</organism>
<dbReference type="KEGG" id="cci:CC1G_02765"/>
<proteinExistence type="predicted"/>
<dbReference type="AlphaFoldDB" id="A8MZW5"/>